<dbReference type="InterPro" id="IPR001623">
    <property type="entry name" value="DnaJ_domain"/>
</dbReference>
<dbReference type="PROSITE" id="PS50076">
    <property type="entry name" value="DNAJ_2"/>
    <property type="match status" value="1"/>
</dbReference>
<dbReference type="Pfam" id="PF00226">
    <property type="entry name" value="DnaJ"/>
    <property type="match status" value="1"/>
</dbReference>
<dbReference type="InterPro" id="IPR036869">
    <property type="entry name" value="J_dom_sf"/>
</dbReference>
<accession>A0ABT0RMX1</accession>
<dbReference type="Gene3D" id="1.10.287.110">
    <property type="entry name" value="DnaJ domain"/>
    <property type="match status" value="1"/>
</dbReference>
<proteinExistence type="predicted"/>
<feature type="domain" description="J" evidence="1">
    <location>
        <begin position="133"/>
        <end position="190"/>
    </location>
</feature>
<dbReference type="SMART" id="SM00271">
    <property type="entry name" value="DnaJ"/>
    <property type="match status" value="1"/>
</dbReference>
<dbReference type="CDD" id="cd06257">
    <property type="entry name" value="DnaJ"/>
    <property type="match status" value="1"/>
</dbReference>
<dbReference type="SUPFAM" id="SSF46565">
    <property type="entry name" value="Chaperone J-domain"/>
    <property type="match status" value="1"/>
</dbReference>
<evidence type="ECO:0000313" key="3">
    <source>
        <dbReference type="Proteomes" id="UP001165363"/>
    </source>
</evidence>
<gene>
    <name evidence="2" type="ORF">LZ536_06970</name>
</gene>
<keyword evidence="3" id="KW-1185">Reference proteome</keyword>
<dbReference type="RefSeq" id="WP_249847689.1">
    <property type="nucleotide sequence ID" value="NZ_JAMGBD010000001.1"/>
</dbReference>
<comment type="caution">
    <text evidence="2">The sequence shown here is derived from an EMBL/GenBank/DDBJ whole genome shotgun (WGS) entry which is preliminary data.</text>
</comment>
<evidence type="ECO:0000313" key="2">
    <source>
        <dbReference type="EMBL" id="MCL6683639.1"/>
    </source>
</evidence>
<name>A0ABT0RMX1_9SPHN</name>
<sequence length="192" mass="21748">MATKQSKMHGRVEGAAKRCAVRGCRAAGEFRAPLTPGDFDGPGSWRWLCLDHVREHNAKYNFFAGMTPDEIEAAQSPIPGWDRDRQTRVFTAPGADPGPAWSDFKDPLDAISARFRPGIPRREMSRFSGEERHALGILGLREDTDLHKVRKRYSELVRRYHPDRNGGDRSHERKLGEVIVAWQKLKVARAFA</sequence>
<reference evidence="2" key="1">
    <citation type="submission" date="2022-05" db="EMBL/GenBank/DDBJ databases">
        <authorList>
            <person name="Jo J.-H."/>
            <person name="Im W.-T."/>
        </authorList>
    </citation>
    <scope>NUCLEOTIDE SEQUENCE</scope>
    <source>
        <strain evidence="2">SE158</strain>
    </source>
</reference>
<evidence type="ECO:0000259" key="1">
    <source>
        <dbReference type="PROSITE" id="PS50076"/>
    </source>
</evidence>
<protein>
    <submittedName>
        <fullName evidence="2">J domain-containing protein</fullName>
    </submittedName>
</protein>
<dbReference type="Proteomes" id="UP001165363">
    <property type="component" value="Unassembled WGS sequence"/>
</dbReference>
<organism evidence="2 3">
    <name type="scientific">Sphingomonas alba</name>
    <dbReference type="NCBI Taxonomy" id="2908208"/>
    <lineage>
        <taxon>Bacteria</taxon>
        <taxon>Pseudomonadati</taxon>
        <taxon>Pseudomonadota</taxon>
        <taxon>Alphaproteobacteria</taxon>
        <taxon>Sphingomonadales</taxon>
        <taxon>Sphingomonadaceae</taxon>
        <taxon>Sphingomonas</taxon>
    </lineage>
</organism>
<dbReference type="EMBL" id="JAMGBD010000001">
    <property type="protein sequence ID" value="MCL6683639.1"/>
    <property type="molecule type" value="Genomic_DNA"/>
</dbReference>